<evidence type="ECO:0000259" key="3">
    <source>
        <dbReference type="Pfam" id="PF07833"/>
    </source>
</evidence>
<name>A0A972GRZ5_9BACL</name>
<reference evidence="4" key="1">
    <citation type="submission" date="2019-10" db="EMBL/GenBank/DDBJ databases">
        <title>Description of Paenibacillus glebae sp. nov.</title>
        <authorList>
            <person name="Carlier A."/>
            <person name="Qi S."/>
        </authorList>
    </citation>
    <scope>NUCLEOTIDE SEQUENCE</scope>
    <source>
        <strain evidence="4">LMG 31456</strain>
    </source>
</reference>
<dbReference type="Proteomes" id="UP000641588">
    <property type="component" value="Unassembled WGS sequence"/>
</dbReference>
<organism evidence="4 5">
    <name type="scientific">Paenibacillus foliorum</name>
    <dbReference type="NCBI Taxonomy" id="2654974"/>
    <lineage>
        <taxon>Bacteria</taxon>
        <taxon>Bacillati</taxon>
        <taxon>Bacillota</taxon>
        <taxon>Bacilli</taxon>
        <taxon>Bacillales</taxon>
        <taxon>Paenibacillaceae</taxon>
        <taxon>Paenibacillus</taxon>
    </lineage>
</organism>
<proteinExistence type="predicted"/>
<comment type="caution">
    <text evidence="4">The sequence shown here is derived from an EMBL/GenBank/DDBJ whole genome shotgun (WGS) entry which is preliminary data.</text>
</comment>
<dbReference type="SUPFAM" id="SSF55383">
    <property type="entry name" value="Copper amine oxidase, domain N"/>
    <property type="match status" value="1"/>
</dbReference>
<keyword evidence="5" id="KW-1185">Reference proteome</keyword>
<dbReference type="InterPro" id="IPR029050">
    <property type="entry name" value="Immunoprotect_excell_Ig-like"/>
</dbReference>
<feature type="signal peptide" evidence="2">
    <location>
        <begin position="1"/>
        <end position="25"/>
    </location>
</feature>
<dbReference type="Gene3D" id="2.60.40.1240">
    <property type="match status" value="1"/>
</dbReference>
<evidence type="ECO:0000313" key="5">
    <source>
        <dbReference type="Proteomes" id="UP000641588"/>
    </source>
</evidence>
<dbReference type="Pfam" id="PF07833">
    <property type="entry name" value="Cu_amine_oxidN1"/>
    <property type="match status" value="1"/>
</dbReference>
<dbReference type="RefSeq" id="WP_171653883.1">
    <property type="nucleotide sequence ID" value="NZ_WHOD01000074.1"/>
</dbReference>
<dbReference type="InterPro" id="IPR036582">
    <property type="entry name" value="Mao_N_sf"/>
</dbReference>
<gene>
    <name evidence="4" type="ORF">GC093_20820</name>
</gene>
<feature type="chain" id="PRO_5037240435" evidence="2">
    <location>
        <begin position="26"/>
        <end position="259"/>
    </location>
</feature>
<protein>
    <submittedName>
        <fullName evidence="4">DUF4352 domain-containing protein</fullName>
    </submittedName>
</protein>
<feature type="domain" description="Copper amine oxidase-like N-terminal" evidence="3">
    <location>
        <begin position="61"/>
        <end position="101"/>
    </location>
</feature>
<evidence type="ECO:0000256" key="1">
    <source>
        <dbReference type="ARBA" id="ARBA00022729"/>
    </source>
</evidence>
<dbReference type="AlphaFoldDB" id="A0A972GRZ5"/>
<sequence length="259" mass="27904">MKRKLIISAALSVTILGSMSIGAFAATNLEEISAYLNKGLGLKLNGKAWQPKDEDGKATFPITYNGSTYLPARAVAEALGTKIGYDAESNTVLIGENGETIPSSSTPGKLRNNPAKLGQKTEFAVSDILNEYSGTLSVDQMIRGEEAWKMIASANKFNEAPKEGYEYILAKISIIITNSKSKDKQIDVSPIDFVAVSSDGKDYNRAGIVEPAPTIRSKLYEGASNTGWAAFLVKKDDQNPVITYGRKYDGSGGAWFTIK</sequence>
<evidence type="ECO:0000256" key="2">
    <source>
        <dbReference type="SAM" id="SignalP"/>
    </source>
</evidence>
<dbReference type="InterPro" id="IPR012854">
    <property type="entry name" value="Cu_amine_oxidase-like_N"/>
</dbReference>
<accession>A0A972GRZ5</accession>
<keyword evidence="1 2" id="KW-0732">Signal</keyword>
<evidence type="ECO:0000313" key="4">
    <source>
        <dbReference type="EMBL" id="NOU95652.1"/>
    </source>
</evidence>
<dbReference type="EMBL" id="WHOD01000074">
    <property type="protein sequence ID" value="NOU95652.1"/>
    <property type="molecule type" value="Genomic_DNA"/>
</dbReference>